<organism evidence="2">
    <name type="scientific">Ixodes ricinus</name>
    <name type="common">Common tick</name>
    <name type="synonym">Acarus ricinus</name>
    <dbReference type="NCBI Taxonomy" id="34613"/>
    <lineage>
        <taxon>Eukaryota</taxon>
        <taxon>Metazoa</taxon>
        <taxon>Ecdysozoa</taxon>
        <taxon>Arthropoda</taxon>
        <taxon>Chelicerata</taxon>
        <taxon>Arachnida</taxon>
        <taxon>Acari</taxon>
        <taxon>Parasitiformes</taxon>
        <taxon>Ixodida</taxon>
        <taxon>Ixodoidea</taxon>
        <taxon>Ixodidae</taxon>
        <taxon>Ixodinae</taxon>
        <taxon>Ixodes</taxon>
    </lineage>
</organism>
<sequence>MVARLSAVLARLSILSPLVDASAARGPVPSSATALRRSFVGSSLSKIYVITLERSKNLRIKTIKGKIDYVFKPTN</sequence>
<evidence type="ECO:0000256" key="1">
    <source>
        <dbReference type="SAM" id="SignalP"/>
    </source>
</evidence>
<feature type="chain" id="PRO_5025415193" evidence="1">
    <location>
        <begin position="22"/>
        <end position="75"/>
    </location>
</feature>
<proteinExistence type="predicted"/>
<reference evidence="2" key="1">
    <citation type="submission" date="2019-12" db="EMBL/GenBank/DDBJ databases">
        <title>An insight into the sialome of adult female Ixodes ricinus ticks feeding for 6 days.</title>
        <authorList>
            <person name="Perner J."/>
            <person name="Ribeiro J.M.C."/>
        </authorList>
    </citation>
    <scope>NUCLEOTIDE SEQUENCE</scope>
    <source>
        <strain evidence="2">Semi-engorged</strain>
        <tissue evidence="2">Salivary glands</tissue>
    </source>
</reference>
<feature type="signal peptide" evidence="1">
    <location>
        <begin position="1"/>
        <end position="21"/>
    </location>
</feature>
<dbReference type="AlphaFoldDB" id="A0A6B0U481"/>
<accession>A0A6B0U481</accession>
<name>A0A6B0U481_IXORI</name>
<keyword evidence="1" id="KW-0732">Signal</keyword>
<dbReference type="EMBL" id="GIFC01001387">
    <property type="protein sequence ID" value="MXU83470.1"/>
    <property type="molecule type" value="Transcribed_RNA"/>
</dbReference>
<evidence type="ECO:0000313" key="2">
    <source>
        <dbReference type="EMBL" id="MXU83470.1"/>
    </source>
</evidence>
<protein>
    <submittedName>
        <fullName evidence="2">Putative secreted protein</fullName>
    </submittedName>
</protein>